<dbReference type="EMBL" id="DS113231">
    <property type="protein sequence ID" value="EAY17380.1"/>
    <property type="molecule type" value="Genomic_DNA"/>
</dbReference>
<dbReference type="VEuPathDB" id="TrichDB:TVAG_319750"/>
<reference evidence="3" key="2">
    <citation type="journal article" date="2007" name="Science">
        <title>Draft genome sequence of the sexually transmitted pathogen Trichomonas vaginalis.</title>
        <authorList>
            <person name="Carlton J.M."/>
            <person name="Hirt R.P."/>
            <person name="Silva J.C."/>
            <person name="Delcher A.L."/>
            <person name="Schatz M."/>
            <person name="Zhao Q."/>
            <person name="Wortman J.R."/>
            <person name="Bidwell S.L."/>
            <person name="Alsmark U.C.M."/>
            <person name="Besteiro S."/>
            <person name="Sicheritz-Ponten T."/>
            <person name="Noel C.J."/>
            <person name="Dacks J.B."/>
            <person name="Foster P.G."/>
            <person name="Simillion C."/>
            <person name="Van de Peer Y."/>
            <person name="Miranda-Saavedra D."/>
            <person name="Barton G.J."/>
            <person name="Westrop G.D."/>
            <person name="Mueller S."/>
            <person name="Dessi D."/>
            <person name="Fiori P.L."/>
            <person name="Ren Q."/>
            <person name="Paulsen I."/>
            <person name="Zhang H."/>
            <person name="Bastida-Corcuera F.D."/>
            <person name="Simoes-Barbosa A."/>
            <person name="Brown M.T."/>
            <person name="Hayes R.D."/>
            <person name="Mukherjee M."/>
            <person name="Okumura C.Y."/>
            <person name="Schneider R."/>
            <person name="Smith A.J."/>
            <person name="Vanacova S."/>
            <person name="Villalvazo M."/>
            <person name="Haas B.J."/>
            <person name="Pertea M."/>
            <person name="Feldblyum T.V."/>
            <person name="Utterback T.R."/>
            <person name="Shu C.L."/>
            <person name="Osoegawa K."/>
            <person name="de Jong P.J."/>
            <person name="Hrdy I."/>
            <person name="Horvathova L."/>
            <person name="Zubacova Z."/>
            <person name="Dolezal P."/>
            <person name="Malik S.B."/>
            <person name="Logsdon J.M. Jr."/>
            <person name="Henze K."/>
            <person name="Gupta A."/>
            <person name="Wang C.C."/>
            <person name="Dunne R.L."/>
            <person name="Upcroft J.A."/>
            <person name="Upcroft P."/>
            <person name="White O."/>
            <person name="Salzberg S.L."/>
            <person name="Tang P."/>
            <person name="Chiu C.-H."/>
            <person name="Lee Y.-S."/>
            <person name="Embley T.M."/>
            <person name="Coombs G.H."/>
            <person name="Mottram J.C."/>
            <person name="Tachezy J."/>
            <person name="Fraser-Liggett C.M."/>
            <person name="Johnson P.J."/>
        </authorList>
    </citation>
    <scope>NUCLEOTIDE SEQUENCE [LARGE SCALE GENOMIC DNA]</scope>
    <source>
        <strain evidence="3">G3</strain>
    </source>
</reference>
<organism evidence="3 4">
    <name type="scientific">Trichomonas vaginalis (strain ATCC PRA-98 / G3)</name>
    <dbReference type="NCBI Taxonomy" id="412133"/>
    <lineage>
        <taxon>Eukaryota</taxon>
        <taxon>Metamonada</taxon>
        <taxon>Parabasalia</taxon>
        <taxon>Trichomonadida</taxon>
        <taxon>Trichomonadidae</taxon>
        <taxon>Trichomonas</taxon>
    </lineage>
</organism>
<dbReference type="KEGG" id="tva:4775397"/>
<dbReference type="InParanoid" id="A2DQC3"/>
<dbReference type="Proteomes" id="UP000001542">
    <property type="component" value="Unassembled WGS sequence"/>
</dbReference>
<dbReference type="Gene3D" id="1.20.920.10">
    <property type="entry name" value="Bromodomain-like"/>
    <property type="match status" value="1"/>
</dbReference>
<dbReference type="SMR" id="A2DQC3"/>
<evidence type="ECO:0000259" key="2">
    <source>
        <dbReference type="Pfam" id="PF00439"/>
    </source>
</evidence>
<sequence length="227" mass="25777">MDITSYNLCLKTMESALSNPLTKVISPKISDYSKMTKSKLTLEIIKSKLEENKYKSFQEWAAYVRSMFSEQIKLVGSTTPLGLSLETIFQGIKEKLADHSVDFDNVPNAEAISINRILTQLNDIIQIIPENLTDIFPLPNLDDEEMFRFENESVPKPNYNENDLTEITHDINLLSTDEDMNKLIHIVKTCEFITPQDDGSVTLNLTAMSPFTISVIKSQLRKLAQPK</sequence>
<keyword evidence="1" id="KW-0103">Bromodomain</keyword>
<dbReference type="AlphaFoldDB" id="A2DQC3"/>
<dbReference type="InterPro" id="IPR001487">
    <property type="entry name" value="Bromodomain"/>
</dbReference>
<dbReference type="Pfam" id="PF00439">
    <property type="entry name" value="Bromodomain"/>
    <property type="match status" value="1"/>
</dbReference>
<accession>A2DQC3</accession>
<dbReference type="InterPro" id="IPR036427">
    <property type="entry name" value="Bromodomain-like_sf"/>
</dbReference>
<gene>
    <name evidence="3" type="ORF">TVAG_319750</name>
</gene>
<name>A2DQC3_TRIV3</name>
<evidence type="ECO:0000256" key="1">
    <source>
        <dbReference type="ARBA" id="ARBA00023117"/>
    </source>
</evidence>
<dbReference type="SUPFAM" id="SSF47370">
    <property type="entry name" value="Bromodomain"/>
    <property type="match status" value="1"/>
</dbReference>
<dbReference type="OrthoDB" id="10658672at2759"/>
<evidence type="ECO:0000313" key="3">
    <source>
        <dbReference type="EMBL" id="EAY17380.1"/>
    </source>
</evidence>
<dbReference type="VEuPathDB" id="TrichDB:TVAGG3_1009580"/>
<proteinExistence type="predicted"/>
<feature type="domain" description="Bromo" evidence="2">
    <location>
        <begin position="16"/>
        <end position="79"/>
    </location>
</feature>
<keyword evidence="4" id="KW-1185">Reference proteome</keyword>
<dbReference type="RefSeq" id="XP_001330749.1">
    <property type="nucleotide sequence ID" value="XM_001330713.1"/>
</dbReference>
<evidence type="ECO:0000313" key="4">
    <source>
        <dbReference type="Proteomes" id="UP000001542"/>
    </source>
</evidence>
<protein>
    <recommendedName>
        <fullName evidence="2">Bromo domain-containing protein</fullName>
    </recommendedName>
</protein>
<reference evidence="3" key="1">
    <citation type="submission" date="2006-10" db="EMBL/GenBank/DDBJ databases">
        <authorList>
            <person name="Amadeo P."/>
            <person name="Zhao Q."/>
            <person name="Wortman J."/>
            <person name="Fraser-Liggett C."/>
            <person name="Carlton J."/>
        </authorList>
    </citation>
    <scope>NUCLEOTIDE SEQUENCE</scope>
    <source>
        <strain evidence="3">G3</strain>
    </source>
</reference>